<accession>A0ABW0ERG1</accession>
<proteinExistence type="inferred from homology"/>
<feature type="chain" id="PRO_5046124612" evidence="8">
    <location>
        <begin position="21"/>
        <end position="299"/>
    </location>
</feature>
<dbReference type="RefSeq" id="WP_378248798.1">
    <property type="nucleotide sequence ID" value="NZ_JBHSKF010000009.1"/>
</dbReference>
<evidence type="ECO:0000256" key="2">
    <source>
        <dbReference type="ARBA" id="ARBA00022670"/>
    </source>
</evidence>
<dbReference type="Pfam" id="PF00089">
    <property type="entry name" value="Trypsin"/>
    <property type="match status" value="1"/>
</dbReference>
<evidence type="ECO:0000256" key="5">
    <source>
        <dbReference type="ARBA" id="ARBA00022825"/>
    </source>
</evidence>
<evidence type="ECO:0000256" key="8">
    <source>
        <dbReference type="SAM" id="SignalP"/>
    </source>
</evidence>
<evidence type="ECO:0000259" key="10">
    <source>
        <dbReference type="Pfam" id="PF02983"/>
    </source>
</evidence>
<dbReference type="InterPro" id="IPR018114">
    <property type="entry name" value="TRYPSIN_HIS"/>
</dbReference>
<reference evidence="12" key="1">
    <citation type="journal article" date="2019" name="Int. J. Syst. Evol. Microbiol.">
        <title>The Global Catalogue of Microorganisms (GCM) 10K type strain sequencing project: providing services to taxonomists for standard genome sequencing and annotation.</title>
        <authorList>
            <consortium name="The Broad Institute Genomics Platform"/>
            <consortium name="The Broad Institute Genome Sequencing Center for Infectious Disease"/>
            <person name="Wu L."/>
            <person name="Ma J."/>
        </authorList>
    </citation>
    <scope>NUCLEOTIDE SEQUENCE [LARGE SCALE GENOMIC DNA]</scope>
    <source>
        <strain evidence="12">CCUG 59778</strain>
    </source>
</reference>
<evidence type="ECO:0000313" key="12">
    <source>
        <dbReference type="Proteomes" id="UP001596157"/>
    </source>
</evidence>
<dbReference type="PROSITE" id="PS00134">
    <property type="entry name" value="TRYPSIN_HIS"/>
    <property type="match status" value="1"/>
</dbReference>
<dbReference type="InterPro" id="IPR035070">
    <property type="entry name" value="Streptogrisin_prodomain"/>
</dbReference>
<name>A0ABW0ERG1_9PSEU</name>
<keyword evidence="12" id="KW-1185">Reference proteome</keyword>
<dbReference type="InterPro" id="IPR043504">
    <property type="entry name" value="Peptidase_S1_PA_chymotrypsin"/>
</dbReference>
<dbReference type="SUPFAM" id="SSF50494">
    <property type="entry name" value="Trypsin-like serine proteases"/>
    <property type="match status" value="1"/>
</dbReference>
<comment type="caution">
    <text evidence="11">The sequence shown here is derived from an EMBL/GenBank/DDBJ whole genome shotgun (WGS) entry which is preliminary data.</text>
</comment>
<dbReference type="CDD" id="cd21112">
    <property type="entry name" value="alphaLP-like"/>
    <property type="match status" value="1"/>
</dbReference>
<keyword evidence="6" id="KW-0865">Zymogen</keyword>
<keyword evidence="7" id="KW-1015">Disulfide bond</keyword>
<dbReference type="PROSITE" id="PS00135">
    <property type="entry name" value="TRYPSIN_SER"/>
    <property type="match status" value="1"/>
</dbReference>
<keyword evidence="4" id="KW-0378">Hydrolase</keyword>
<organism evidence="11 12">
    <name type="scientific">Actinokineospora guangxiensis</name>
    <dbReference type="NCBI Taxonomy" id="1490288"/>
    <lineage>
        <taxon>Bacteria</taxon>
        <taxon>Bacillati</taxon>
        <taxon>Actinomycetota</taxon>
        <taxon>Actinomycetes</taxon>
        <taxon>Pseudonocardiales</taxon>
        <taxon>Pseudonocardiaceae</taxon>
        <taxon>Actinokineospora</taxon>
    </lineage>
</organism>
<feature type="domain" description="Peptidase S1A alpha-lytic prodomain" evidence="10">
    <location>
        <begin position="40"/>
        <end position="78"/>
    </location>
</feature>
<dbReference type="InterPro" id="IPR004236">
    <property type="entry name" value="Pept_S1_alpha_lytic"/>
</dbReference>
<gene>
    <name evidence="11" type="ORF">ACFPM7_17995</name>
</gene>
<sequence length="299" mass="30115">MKLSTILAAAGALVTAAALATPTAAAAPAAPSGVDATTLMSRLDAKAAAGVPDSVTGWHVDQASKQVVVSVLRADTDGLAWARSLGGPVRVEHTTAQPRRMWDIIGGQAIYFGSGRCSVGFNARNASGTRYVITAGHCTELGGTVNGVGGVIGPVAGTSFPGNDYGIIRVTNAAAVSTPLVDRYSSGSDVTVIGKEVVQVGQRICRSGSTTQWRCGTVQAFNQSVNYGGGDIVTGLTRTNACAQPGDSGGPYVSFPTGTTVQAQGVLSGGSGNCSTGGTTFFQPVNEILTAYGLTLITG</sequence>
<protein>
    <submittedName>
        <fullName evidence="11">S1 family peptidase</fullName>
    </submittedName>
</protein>
<dbReference type="InterPro" id="IPR009003">
    <property type="entry name" value="Peptidase_S1_PA"/>
</dbReference>
<feature type="signal peptide" evidence="8">
    <location>
        <begin position="1"/>
        <end position="20"/>
    </location>
</feature>
<evidence type="ECO:0000259" key="9">
    <source>
        <dbReference type="Pfam" id="PF00089"/>
    </source>
</evidence>
<evidence type="ECO:0000313" key="11">
    <source>
        <dbReference type="EMBL" id="MFC5288948.1"/>
    </source>
</evidence>
<evidence type="ECO:0000256" key="6">
    <source>
        <dbReference type="ARBA" id="ARBA00023145"/>
    </source>
</evidence>
<evidence type="ECO:0000256" key="1">
    <source>
        <dbReference type="ARBA" id="ARBA00007664"/>
    </source>
</evidence>
<keyword evidence="3 8" id="KW-0732">Signal</keyword>
<dbReference type="Proteomes" id="UP001596157">
    <property type="component" value="Unassembled WGS sequence"/>
</dbReference>
<dbReference type="Pfam" id="PF02983">
    <property type="entry name" value="Pro_Al_protease"/>
    <property type="match status" value="1"/>
</dbReference>
<evidence type="ECO:0000256" key="3">
    <source>
        <dbReference type="ARBA" id="ARBA00022729"/>
    </source>
</evidence>
<dbReference type="EMBL" id="JBHSKF010000009">
    <property type="protein sequence ID" value="MFC5288948.1"/>
    <property type="molecule type" value="Genomic_DNA"/>
</dbReference>
<dbReference type="PIRSF" id="PIRSF001134">
    <property type="entry name" value="Streptogrisin"/>
    <property type="match status" value="1"/>
</dbReference>
<evidence type="ECO:0000256" key="7">
    <source>
        <dbReference type="ARBA" id="ARBA00023157"/>
    </source>
</evidence>
<keyword evidence="5" id="KW-0720">Serine protease</keyword>
<feature type="domain" description="Peptidase S1" evidence="9">
    <location>
        <begin position="104"/>
        <end position="289"/>
    </location>
</feature>
<dbReference type="Gene3D" id="2.40.10.10">
    <property type="entry name" value="Trypsin-like serine proteases"/>
    <property type="match status" value="2"/>
</dbReference>
<comment type="similarity">
    <text evidence="1">Belongs to the peptidase S1 family.</text>
</comment>
<dbReference type="InterPro" id="IPR001254">
    <property type="entry name" value="Trypsin_dom"/>
</dbReference>
<dbReference type="PRINTS" id="PR00861">
    <property type="entry name" value="ALYTICPTASE"/>
</dbReference>
<dbReference type="Gene3D" id="3.30.300.50">
    <property type="match status" value="1"/>
</dbReference>
<dbReference type="InterPro" id="IPR001316">
    <property type="entry name" value="Pept_S1A_streptogrisin"/>
</dbReference>
<evidence type="ECO:0000256" key="4">
    <source>
        <dbReference type="ARBA" id="ARBA00022801"/>
    </source>
</evidence>
<dbReference type="InterPro" id="IPR033116">
    <property type="entry name" value="TRYPSIN_SER"/>
</dbReference>
<keyword evidence="2" id="KW-0645">Protease</keyword>